<dbReference type="NCBIfam" id="TIGR01750">
    <property type="entry name" value="fabZ"/>
    <property type="match status" value="1"/>
</dbReference>
<gene>
    <name evidence="9 10" type="primary">fabZ</name>
    <name evidence="10" type="ORF">EVB01_00635</name>
</gene>
<dbReference type="EMBL" id="SHBN01000006">
    <property type="protein sequence ID" value="RZO12353.1"/>
    <property type="molecule type" value="Genomic_DNA"/>
</dbReference>
<evidence type="ECO:0000256" key="5">
    <source>
        <dbReference type="ARBA" id="ARBA00022556"/>
    </source>
</evidence>
<comment type="function">
    <text evidence="8 9">Involved in unsaturated fatty acids biosynthesis. Catalyzes the dehydration of short chain beta-hydroxyacyl-ACPs and long chain saturated and unsaturated beta-hydroxyacyl-ACPs.</text>
</comment>
<dbReference type="HAMAP" id="MF_00406">
    <property type="entry name" value="FabZ"/>
    <property type="match status" value="1"/>
</dbReference>
<dbReference type="SUPFAM" id="SSF54637">
    <property type="entry name" value="Thioesterase/thiol ester dehydrase-isomerase"/>
    <property type="match status" value="1"/>
</dbReference>
<dbReference type="GO" id="GO:0006633">
    <property type="term" value="P:fatty acid biosynthetic process"/>
    <property type="evidence" value="ECO:0007669"/>
    <property type="project" value="UniProtKB-UniRule"/>
</dbReference>
<accession>A0A520LTN1</accession>
<dbReference type="GO" id="GO:0019171">
    <property type="term" value="F:(3R)-hydroxyacyl-[acyl-carrier-protein] dehydratase activity"/>
    <property type="evidence" value="ECO:0007669"/>
    <property type="project" value="UniProtKB-EC"/>
</dbReference>
<evidence type="ECO:0000313" key="11">
    <source>
        <dbReference type="Proteomes" id="UP000319023"/>
    </source>
</evidence>
<keyword evidence="5 9" id="KW-0441">Lipid A biosynthesis</keyword>
<organism evidence="10 11">
    <name type="scientific">SAR86 cluster bacterium</name>
    <dbReference type="NCBI Taxonomy" id="2030880"/>
    <lineage>
        <taxon>Bacteria</taxon>
        <taxon>Pseudomonadati</taxon>
        <taxon>Pseudomonadota</taxon>
        <taxon>Gammaproteobacteria</taxon>
        <taxon>SAR86 cluster</taxon>
    </lineage>
</organism>
<dbReference type="CDD" id="cd01288">
    <property type="entry name" value="FabZ"/>
    <property type="match status" value="1"/>
</dbReference>
<dbReference type="NCBIfam" id="NF000582">
    <property type="entry name" value="PRK00006.1"/>
    <property type="match status" value="1"/>
</dbReference>
<evidence type="ECO:0000256" key="8">
    <source>
        <dbReference type="ARBA" id="ARBA00025049"/>
    </source>
</evidence>
<keyword evidence="6 9" id="KW-0443">Lipid metabolism</keyword>
<dbReference type="InterPro" id="IPR010084">
    <property type="entry name" value="FabZ"/>
</dbReference>
<dbReference type="GO" id="GO:0009245">
    <property type="term" value="P:lipid A biosynthetic process"/>
    <property type="evidence" value="ECO:0007669"/>
    <property type="project" value="UniProtKB-UniRule"/>
</dbReference>
<proteinExistence type="inferred from homology"/>
<keyword evidence="3 9" id="KW-0963">Cytoplasm</keyword>
<dbReference type="PANTHER" id="PTHR30272:SF1">
    <property type="entry name" value="3-HYDROXYACYL-[ACYL-CARRIER-PROTEIN] DEHYDRATASE"/>
    <property type="match status" value="1"/>
</dbReference>
<evidence type="ECO:0000313" key="10">
    <source>
        <dbReference type="EMBL" id="RZO12353.1"/>
    </source>
</evidence>
<dbReference type="GO" id="GO:0005737">
    <property type="term" value="C:cytoplasm"/>
    <property type="evidence" value="ECO:0007669"/>
    <property type="project" value="UniProtKB-SubCell"/>
</dbReference>
<evidence type="ECO:0000256" key="2">
    <source>
        <dbReference type="ARBA" id="ARBA00009174"/>
    </source>
</evidence>
<keyword evidence="4 9" id="KW-0444">Lipid biosynthesis</keyword>
<evidence type="ECO:0000256" key="1">
    <source>
        <dbReference type="ARBA" id="ARBA00004496"/>
    </source>
</evidence>
<dbReference type="Proteomes" id="UP000319023">
    <property type="component" value="Unassembled WGS sequence"/>
</dbReference>
<keyword evidence="7 9" id="KW-0456">Lyase</keyword>
<protein>
    <recommendedName>
        <fullName evidence="9">3-hydroxyacyl-[acyl-carrier-protein] dehydratase FabZ</fullName>
        <ecNumber evidence="9">4.2.1.59</ecNumber>
    </recommendedName>
    <alternativeName>
        <fullName evidence="9">(3R)-hydroxymyristoyl-[acyl-carrier-protein] dehydratase</fullName>
        <shortName evidence="9">(3R)-hydroxymyristoyl-ACP dehydrase</shortName>
    </alternativeName>
    <alternativeName>
        <fullName evidence="9">Beta-hydroxyacyl-ACP dehydratase</fullName>
    </alternativeName>
</protein>
<comment type="caution">
    <text evidence="10">The sequence shown here is derived from an EMBL/GenBank/DDBJ whole genome shotgun (WGS) entry which is preliminary data.</text>
</comment>
<dbReference type="AlphaFoldDB" id="A0A520LTN1"/>
<comment type="subcellular location">
    <subcellularLocation>
        <location evidence="1 9">Cytoplasm</location>
    </subcellularLocation>
</comment>
<dbReference type="InterPro" id="IPR013114">
    <property type="entry name" value="FabA_FabZ"/>
</dbReference>
<evidence type="ECO:0000256" key="7">
    <source>
        <dbReference type="ARBA" id="ARBA00023239"/>
    </source>
</evidence>
<dbReference type="PANTHER" id="PTHR30272">
    <property type="entry name" value="3-HYDROXYACYL-[ACYL-CARRIER-PROTEIN] DEHYDRATASE"/>
    <property type="match status" value="1"/>
</dbReference>
<evidence type="ECO:0000256" key="3">
    <source>
        <dbReference type="ARBA" id="ARBA00022490"/>
    </source>
</evidence>
<dbReference type="GO" id="GO:0016020">
    <property type="term" value="C:membrane"/>
    <property type="evidence" value="ECO:0007669"/>
    <property type="project" value="GOC"/>
</dbReference>
<comment type="similarity">
    <text evidence="2 9">Belongs to the thioester dehydratase family. FabZ subfamily.</text>
</comment>
<dbReference type="Gene3D" id="3.10.129.10">
    <property type="entry name" value="Hotdog Thioesterase"/>
    <property type="match status" value="1"/>
</dbReference>
<comment type="catalytic activity">
    <reaction evidence="9">
        <text>a (3R)-hydroxyacyl-[ACP] = a (2E)-enoyl-[ACP] + H2O</text>
        <dbReference type="Rhea" id="RHEA:13097"/>
        <dbReference type="Rhea" id="RHEA-COMP:9925"/>
        <dbReference type="Rhea" id="RHEA-COMP:9945"/>
        <dbReference type="ChEBI" id="CHEBI:15377"/>
        <dbReference type="ChEBI" id="CHEBI:78784"/>
        <dbReference type="ChEBI" id="CHEBI:78827"/>
        <dbReference type="EC" id="4.2.1.59"/>
    </reaction>
</comment>
<evidence type="ECO:0000256" key="6">
    <source>
        <dbReference type="ARBA" id="ARBA00023098"/>
    </source>
</evidence>
<reference evidence="10 11" key="1">
    <citation type="submission" date="2019-02" db="EMBL/GenBank/DDBJ databases">
        <title>Prokaryotic population dynamics and viral predation in marine succession experiment using metagenomics: the confinement effect.</title>
        <authorList>
            <person name="Haro-Moreno J.M."/>
            <person name="Rodriguez-Valera F."/>
            <person name="Lopez-Perez M."/>
        </authorList>
    </citation>
    <scope>NUCLEOTIDE SEQUENCE [LARGE SCALE GENOMIC DNA]</scope>
    <source>
        <strain evidence="10">MED-G168</strain>
    </source>
</reference>
<dbReference type="EC" id="4.2.1.59" evidence="9"/>
<evidence type="ECO:0000256" key="4">
    <source>
        <dbReference type="ARBA" id="ARBA00022516"/>
    </source>
</evidence>
<sequence length="146" mass="16369">MSYEFSDILKHLPHRYPFLFVDKIVSVELGKSIHAQKNVSINEDFFNGHFPNKPVMPGVLIIEALAQAAGILGFMTMDKTPEEGSIYYFAGADKVRFKNPVSPGEVINLYASIRSEKRGIWKFDCKAEVDGKNVCEATILCADRPK</sequence>
<dbReference type="Pfam" id="PF07977">
    <property type="entry name" value="FabA"/>
    <property type="match status" value="1"/>
</dbReference>
<name>A0A520LTN1_9GAMM</name>
<feature type="active site" evidence="9">
    <location>
        <position position="49"/>
    </location>
</feature>
<dbReference type="InterPro" id="IPR029069">
    <property type="entry name" value="HotDog_dom_sf"/>
</dbReference>
<evidence type="ECO:0000256" key="9">
    <source>
        <dbReference type="HAMAP-Rule" id="MF_00406"/>
    </source>
</evidence>
<dbReference type="FunFam" id="3.10.129.10:FF:000001">
    <property type="entry name" value="3-hydroxyacyl-[acyl-carrier-protein] dehydratase FabZ"/>
    <property type="match status" value="1"/>
</dbReference>